<comment type="caution">
    <text evidence="1">The sequence shown here is derived from an EMBL/GenBank/DDBJ whole genome shotgun (WGS) entry which is preliminary data.</text>
</comment>
<accession>A0A315EI09</accession>
<name>A0A315EI09_9BURK</name>
<dbReference type="RefSeq" id="WP_108311683.1">
    <property type="nucleotide sequence ID" value="NZ_NESN01000001.1"/>
</dbReference>
<protein>
    <submittedName>
        <fullName evidence="1">Uncharacterized protein</fullName>
    </submittedName>
</protein>
<dbReference type="AlphaFoldDB" id="A0A315EI09"/>
<evidence type="ECO:0000313" key="1">
    <source>
        <dbReference type="EMBL" id="PUE55692.1"/>
    </source>
</evidence>
<keyword evidence="2" id="KW-1185">Reference proteome</keyword>
<gene>
    <name evidence="1" type="ORF">B9Z37_03895</name>
</gene>
<proteinExistence type="predicted"/>
<reference evidence="1 2" key="1">
    <citation type="submission" date="2017-04" db="EMBL/GenBank/DDBJ databases">
        <title>Unexpected and diverse lifestyles within the genus Limnohabitans.</title>
        <authorList>
            <person name="Kasalicky V."/>
            <person name="Mehrshad M."/>
            <person name="Andrei S.-A."/>
            <person name="Salcher M."/>
            <person name="Kratochvilova H."/>
            <person name="Simek K."/>
            <person name="Ghai R."/>
        </authorList>
    </citation>
    <scope>NUCLEOTIDE SEQUENCE [LARGE SCALE GENOMIC DNA]</scope>
    <source>
        <strain evidence="1 2">II-B4</strain>
    </source>
</reference>
<sequence length="382" mass="43779">MLPGPILLYRCTSCDGLFSRRTLSSGNTLGAQYRSDGQMKARMLPQTPPLVVCPHCHELFCMVGAQPAISYRNYFPGFGFVEKPTTEALASKKAQEALAEQYRDVPRYVLATRSQCTQYVQSHDITAHPEQLRLFAWHCVNDERMDSGPEELEADEKANLLALLDLLISDSDSQILLRAEILRELGRFEGAAQLLDHDFSDDFSARAEQIMQAIERQDEQPFVFETTHNDGDIHFEWSWQARRMKTPMPELPKQPMVPPLFHIGNRDWWVKVLGMMSHNWALIEPQTNGQATVYFFHDKGMTLRPSGFKRADFSNRSAVVDALQFDDVHQAQRALKANDFDRLKVKPGPWLDFVPEGHFWDARATEEGVYSKKGYWRSTHEV</sequence>
<organism evidence="1 2">
    <name type="scientific">Limnohabitans parvus II-B4</name>
    <dbReference type="NCBI Taxonomy" id="1293052"/>
    <lineage>
        <taxon>Bacteria</taxon>
        <taxon>Pseudomonadati</taxon>
        <taxon>Pseudomonadota</taxon>
        <taxon>Betaproteobacteria</taxon>
        <taxon>Burkholderiales</taxon>
        <taxon>Comamonadaceae</taxon>
        <taxon>Limnohabitans</taxon>
    </lineage>
</organism>
<dbReference type="Proteomes" id="UP000250790">
    <property type="component" value="Unassembled WGS sequence"/>
</dbReference>
<dbReference type="OrthoDB" id="8891154at2"/>
<dbReference type="EMBL" id="NESN01000001">
    <property type="protein sequence ID" value="PUE55692.1"/>
    <property type="molecule type" value="Genomic_DNA"/>
</dbReference>
<evidence type="ECO:0000313" key="2">
    <source>
        <dbReference type="Proteomes" id="UP000250790"/>
    </source>
</evidence>